<dbReference type="EMBL" id="VDES01000001">
    <property type="protein sequence ID" value="MBA1373465.1"/>
    <property type="molecule type" value="Genomic_DNA"/>
</dbReference>
<evidence type="ECO:0000256" key="1">
    <source>
        <dbReference type="SAM" id="MobiDB-lite"/>
    </source>
</evidence>
<proteinExistence type="predicted"/>
<evidence type="ECO:0000313" key="3">
    <source>
        <dbReference type="Proteomes" id="UP000589292"/>
    </source>
</evidence>
<keyword evidence="3" id="KW-1185">Reference proteome</keyword>
<reference evidence="2 3" key="1">
    <citation type="journal article" date="1994" name="Int. J. Syst. Bacteriol.">
        <title>Phylogenetic positions of novel aerobic, bacteriochlorophyll a-containing bacteria and description of Roseococcus thiosulfatophilus gen. nov., sp. nov., Erythromicrobium ramosum gen. nov., sp. nov., and Erythrobacter litoralis sp. nov.</title>
        <authorList>
            <person name="Yurkov V."/>
            <person name="Stackebrandt E."/>
            <person name="Holmes A."/>
            <person name="Fuerst J.A."/>
            <person name="Hugenholtz P."/>
            <person name="Golecki J."/>
            <person name="Gad'on N."/>
            <person name="Gorlenko V.M."/>
            <person name="Kompantseva E.I."/>
            <person name="Drews G."/>
        </authorList>
    </citation>
    <scope>NUCLEOTIDE SEQUENCE [LARGE SCALE GENOMIC DNA]</scope>
    <source>
        <strain evidence="2 3">KR-99</strain>
    </source>
</reference>
<protein>
    <submittedName>
        <fullName evidence="2">Uncharacterized protein</fullName>
    </submittedName>
</protein>
<accession>A0A7V8RBL8</accession>
<dbReference type="RefSeq" id="WP_181266499.1">
    <property type="nucleotide sequence ID" value="NZ_BAAAGB010000002.1"/>
</dbReference>
<dbReference type="Proteomes" id="UP000589292">
    <property type="component" value="Unassembled WGS sequence"/>
</dbReference>
<sequence>MTNVPTDAVPLVPHEPRSEPDAHGQAALLLAESILHALVETETLSVAGALSVIETTCEVKIEVAEQAGESRGRMQESLKLLQAISASFAVDAEFREKSPPD</sequence>
<comment type="caution">
    <text evidence="2">The sequence shown here is derived from an EMBL/GenBank/DDBJ whole genome shotgun (WGS) entry which is preliminary data.</text>
</comment>
<dbReference type="AlphaFoldDB" id="A0A7V8RBL8"/>
<feature type="region of interest" description="Disordered" evidence="1">
    <location>
        <begin position="1"/>
        <end position="21"/>
    </location>
</feature>
<gene>
    <name evidence="2" type="ORF">FG486_03885</name>
</gene>
<name>A0A7V8RBL8_9SPHN</name>
<evidence type="ECO:0000313" key="2">
    <source>
        <dbReference type="EMBL" id="MBA1373465.1"/>
    </source>
</evidence>
<organism evidence="2 3">
    <name type="scientific">Sphingomonas ursincola</name>
    <dbReference type="NCBI Taxonomy" id="56361"/>
    <lineage>
        <taxon>Bacteria</taxon>
        <taxon>Pseudomonadati</taxon>
        <taxon>Pseudomonadota</taxon>
        <taxon>Alphaproteobacteria</taxon>
        <taxon>Sphingomonadales</taxon>
        <taxon>Sphingomonadaceae</taxon>
        <taxon>Sphingomonas</taxon>
    </lineage>
</organism>